<dbReference type="InterPro" id="IPR039425">
    <property type="entry name" value="RNA_pol_sigma-70-like"/>
</dbReference>
<dbReference type="PANTHER" id="PTHR43133">
    <property type="entry name" value="RNA POLYMERASE ECF-TYPE SIGMA FACTO"/>
    <property type="match status" value="1"/>
</dbReference>
<sequence>MGNGNLQIEDDERDLLEQVARGDERAFSIIMNRYANRIYSYLIYWLKQPELAEEILQDIFTSLWKYKDTITGIDNFPGYIFVITRNRAKAALKQKMLGSQPINPDHLYKLTYGQTGQQELESKELMEILQRGIDQLPARRKEVFFLSRKEDLTYEEIAQRLGISRSAVRQHIVEALVFLRHYLKKNAGIIISILAGFVL</sequence>
<comment type="similarity">
    <text evidence="1">Belongs to the sigma-70 factor family. ECF subfamily.</text>
</comment>
<feature type="domain" description="RNA polymerase sigma factor 70 region 4 type 2" evidence="6">
    <location>
        <begin position="127"/>
        <end position="178"/>
    </location>
</feature>
<dbReference type="Pfam" id="PF08281">
    <property type="entry name" value="Sigma70_r4_2"/>
    <property type="match status" value="1"/>
</dbReference>
<dbReference type="Pfam" id="PF04542">
    <property type="entry name" value="Sigma70_r2"/>
    <property type="match status" value="1"/>
</dbReference>
<name>A0A4Q7MQQ5_9BACT</name>
<dbReference type="GO" id="GO:0003677">
    <property type="term" value="F:DNA binding"/>
    <property type="evidence" value="ECO:0007669"/>
    <property type="project" value="InterPro"/>
</dbReference>
<dbReference type="EMBL" id="SGXA01000003">
    <property type="protein sequence ID" value="RZS69152.1"/>
    <property type="molecule type" value="Genomic_DNA"/>
</dbReference>
<organism evidence="7 8">
    <name type="scientific">Pseudobacter ginsenosidimutans</name>
    <dbReference type="NCBI Taxonomy" id="661488"/>
    <lineage>
        <taxon>Bacteria</taxon>
        <taxon>Pseudomonadati</taxon>
        <taxon>Bacteroidota</taxon>
        <taxon>Chitinophagia</taxon>
        <taxon>Chitinophagales</taxon>
        <taxon>Chitinophagaceae</taxon>
        <taxon>Pseudobacter</taxon>
    </lineage>
</organism>
<evidence type="ECO:0000259" key="5">
    <source>
        <dbReference type="Pfam" id="PF04542"/>
    </source>
</evidence>
<dbReference type="Gene3D" id="1.10.10.10">
    <property type="entry name" value="Winged helix-like DNA-binding domain superfamily/Winged helix DNA-binding domain"/>
    <property type="match status" value="1"/>
</dbReference>
<dbReference type="SUPFAM" id="SSF88946">
    <property type="entry name" value="Sigma2 domain of RNA polymerase sigma factors"/>
    <property type="match status" value="1"/>
</dbReference>
<dbReference type="InterPro" id="IPR013249">
    <property type="entry name" value="RNA_pol_sigma70_r4_t2"/>
</dbReference>
<dbReference type="InterPro" id="IPR007627">
    <property type="entry name" value="RNA_pol_sigma70_r2"/>
</dbReference>
<dbReference type="RefSeq" id="WP_130543514.1">
    <property type="nucleotide sequence ID" value="NZ_CP042431.1"/>
</dbReference>
<evidence type="ECO:0000256" key="4">
    <source>
        <dbReference type="ARBA" id="ARBA00023163"/>
    </source>
</evidence>
<dbReference type="CDD" id="cd06171">
    <property type="entry name" value="Sigma70_r4"/>
    <property type="match status" value="1"/>
</dbReference>
<dbReference type="PANTHER" id="PTHR43133:SF46">
    <property type="entry name" value="RNA POLYMERASE SIGMA-70 FACTOR ECF SUBFAMILY"/>
    <property type="match status" value="1"/>
</dbReference>
<dbReference type="GO" id="GO:0016987">
    <property type="term" value="F:sigma factor activity"/>
    <property type="evidence" value="ECO:0007669"/>
    <property type="project" value="UniProtKB-KW"/>
</dbReference>
<comment type="caution">
    <text evidence="7">The sequence shown here is derived from an EMBL/GenBank/DDBJ whole genome shotgun (WGS) entry which is preliminary data.</text>
</comment>
<evidence type="ECO:0000256" key="3">
    <source>
        <dbReference type="ARBA" id="ARBA00023082"/>
    </source>
</evidence>
<dbReference type="InterPro" id="IPR013325">
    <property type="entry name" value="RNA_pol_sigma_r2"/>
</dbReference>
<protein>
    <submittedName>
        <fullName evidence="7">RNA polymerase sigma-70 factor (ECF subfamily)</fullName>
    </submittedName>
</protein>
<dbReference type="AlphaFoldDB" id="A0A4Q7MQQ5"/>
<evidence type="ECO:0000259" key="6">
    <source>
        <dbReference type="Pfam" id="PF08281"/>
    </source>
</evidence>
<dbReference type="Gene3D" id="1.10.1740.10">
    <property type="match status" value="1"/>
</dbReference>
<dbReference type="SUPFAM" id="SSF88659">
    <property type="entry name" value="Sigma3 and sigma4 domains of RNA polymerase sigma factors"/>
    <property type="match status" value="1"/>
</dbReference>
<accession>A0A4Q7MQQ5</accession>
<keyword evidence="2" id="KW-0805">Transcription regulation</keyword>
<proteinExistence type="inferred from homology"/>
<evidence type="ECO:0000313" key="7">
    <source>
        <dbReference type="EMBL" id="RZS69152.1"/>
    </source>
</evidence>
<dbReference type="GO" id="GO:0006352">
    <property type="term" value="P:DNA-templated transcription initiation"/>
    <property type="evidence" value="ECO:0007669"/>
    <property type="project" value="InterPro"/>
</dbReference>
<gene>
    <name evidence="7" type="ORF">EV199_4978</name>
</gene>
<evidence type="ECO:0000256" key="2">
    <source>
        <dbReference type="ARBA" id="ARBA00023015"/>
    </source>
</evidence>
<keyword evidence="4" id="KW-0804">Transcription</keyword>
<reference evidence="7 8" key="1">
    <citation type="submission" date="2019-02" db="EMBL/GenBank/DDBJ databases">
        <title>Genomic Encyclopedia of Type Strains, Phase IV (KMG-IV): sequencing the most valuable type-strain genomes for metagenomic binning, comparative biology and taxonomic classification.</title>
        <authorList>
            <person name="Goeker M."/>
        </authorList>
    </citation>
    <scope>NUCLEOTIDE SEQUENCE [LARGE SCALE GENOMIC DNA]</scope>
    <source>
        <strain evidence="7 8">DSM 18116</strain>
    </source>
</reference>
<dbReference type="InterPro" id="IPR036388">
    <property type="entry name" value="WH-like_DNA-bd_sf"/>
</dbReference>
<dbReference type="NCBIfam" id="TIGR02937">
    <property type="entry name" value="sigma70-ECF"/>
    <property type="match status" value="1"/>
</dbReference>
<evidence type="ECO:0000256" key="1">
    <source>
        <dbReference type="ARBA" id="ARBA00010641"/>
    </source>
</evidence>
<dbReference type="InterPro" id="IPR013324">
    <property type="entry name" value="RNA_pol_sigma_r3/r4-like"/>
</dbReference>
<keyword evidence="8" id="KW-1185">Reference proteome</keyword>
<feature type="domain" description="RNA polymerase sigma-70 region 2" evidence="5">
    <location>
        <begin position="31"/>
        <end position="95"/>
    </location>
</feature>
<dbReference type="InterPro" id="IPR014284">
    <property type="entry name" value="RNA_pol_sigma-70_dom"/>
</dbReference>
<dbReference type="Proteomes" id="UP000293874">
    <property type="component" value="Unassembled WGS sequence"/>
</dbReference>
<evidence type="ECO:0000313" key="8">
    <source>
        <dbReference type="Proteomes" id="UP000293874"/>
    </source>
</evidence>
<keyword evidence="3" id="KW-0731">Sigma factor</keyword>
<dbReference type="OrthoDB" id="759001at2"/>